<dbReference type="AlphaFoldDB" id="A0A7X0XBI5"/>
<dbReference type="EMBL" id="JAASTX010000004">
    <property type="protein sequence ID" value="MBC1491151.1"/>
    <property type="molecule type" value="Genomic_DNA"/>
</dbReference>
<dbReference type="EMBL" id="JAASTX010000004">
    <property type="protein sequence ID" value="MBC1490934.1"/>
    <property type="molecule type" value="Genomic_DNA"/>
</dbReference>
<evidence type="ECO:0000313" key="2">
    <source>
        <dbReference type="EMBL" id="MBC1491151.1"/>
    </source>
</evidence>
<proteinExistence type="predicted"/>
<accession>A0A7X0XBI5</accession>
<evidence type="ECO:0000313" key="1">
    <source>
        <dbReference type="EMBL" id="MBC1490934.1"/>
    </source>
</evidence>
<protein>
    <recommendedName>
        <fullName evidence="4">Type VII secretion protein</fullName>
    </recommendedName>
</protein>
<comment type="caution">
    <text evidence="2">The sequence shown here is derived from an EMBL/GenBank/DDBJ whole genome shotgun (WGS) entry which is preliminary data.</text>
</comment>
<reference evidence="2 3" key="1">
    <citation type="submission" date="2020-03" db="EMBL/GenBank/DDBJ databases">
        <title>Soil Listeria distribution.</title>
        <authorList>
            <person name="Liao J."/>
            <person name="Wiedmann M."/>
        </authorList>
    </citation>
    <scope>NUCLEOTIDE SEQUENCE [LARGE SCALE GENOMIC DNA]</scope>
    <source>
        <strain evidence="2 3">FSL L7-1547</strain>
    </source>
</reference>
<dbReference type="SUPFAM" id="SSF140453">
    <property type="entry name" value="EsxAB dimer-like"/>
    <property type="match status" value="1"/>
</dbReference>
<evidence type="ECO:0000313" key="3">
    <source>
        <dbReference type="Proteomes" id="UP000533953"/>
    </source>
</evidence>
<evidence type="ECO:0008006" key="4">
    <source>
        <dbReference type="Google" id="ProtNLM"/>
    </source>
</evidence>
<name>A0A7X0XBI5_9LIST</name>
<sequence length="102" mass="10976">MMAKEMKVNVTETTAKLAEIKGMLESELQSSIDGKYTSAINALTSSKGEAADALRKMISEEQLAIQATTDVLIATAQFLTEAAESVRDTDTKLSQLYDGQVS</sequence>
<gene>
    <name evidence="1" type="ORF">HCI99_03765</name>
    <name evidence="2" type="ORF">HCI99_04870</name>
</gene>
<dbReference type="Proteomes" id="UP000533953">
    <property type="component" value="Unassembled WGS sequence"/>
</dbReference>
<organism evidence="2 3">
    <name type="scientific">Listeria booriae</name>
    <dbReference type="NCBI Taxonomy" id="1552123"/>
    <lineage>
        <taxon>Bacteria</taxon>
        <taxon>Bacillati</taxon>
        <taxon>Bacillota</taxon>
        <taxon>Bacilli</taxon>
        <taxon>Bacillales</taxon>
        <taxon>Listeriaceae</taxon>
        <taxon>Listeria</taxon>
    </lineage>
</organism>
<dbReference type="InterPro" id="IPR036689">
    <property type="entry name" value="ESAT-6-like_sf"/>
</dbReference>
<dbReference type="RefSeq" id="WP_185416798.1">
    <property type="nucleotide sequence ID" value="NZ_JAARQU010000004.1"/>
</dbReference>